<organism evidence="5 6">
    <name type="scientific">Colocasia esculenta</name>
    <name type="common">Wild taro</name>
    <name type="synonym">Arum esculentum</name>
    <dbReference type="NCBI Taxonomy" id="4460"/>
    <lineage>
        <taxon>Eukaryota</taxon>
        <taxon>Viridiplantae</taxon>
        <taxon>Streptophyta</taxon>
        <taxon>Embryophyta</taxon>
        <taxon>Tracheophyta</taxon>
        <taxon>Spermatophyta</taxon>
        <taxon>Magnoliopsida</taxon>
        <taxon>Liliopsida</taxon>
        <taxon>Araceae</taxon>
        <taxon>Aroideae</taxon>
        <taxon>Colocasieae</taxon>
        <taxon>Colocasia</taxon>
    </lineage>
</organism>
<dbReference type="GO" id="GO:0016491">
    <property type="term" value="F:oxidoreductase activity"/>
    <property type="evidence" value="ECO:0007669"/>
    <property type="project" value="UniProtKB-KW"/>
</dbReference>
<dbReference type="PANTHER" id="PTHR43391">
    <property type="entry name" value="RETINOL DEHYDROGENASE-RELATED"/>
    <property type="match status" value="1"/>
</dbReference>
<reference evidence="5" key="1">
    <citation type="submission" date="2017-07" db="EMBL/GenBank/DDBJ databases">
        <title>Taro Niue Genome Assembly and Annotation.</title>
        <authorList>
            <person name="Atibalentja N."/>
            <person name="Keating K."/>
            <person name="Fields C.J."/>
        </authorList>
    </citation>
    <scope>NUCLEOTIDE SEQUENCE</scope>
    <source>
        <strain evidence="5">Niue_2</strain>
        <tissue evidence="5">Leaf</tissue>
    </source>
</reference>
<dbReference type="Gene3D" id="3.40.50.720">
    <property type="entry name" value="NAD(P)-binding Rossmann-like Domain"/>
    <property type="match status" value="2"/>
</dbReference>
<feature type="transmembrane region" description="Helical" evidence="4">
    <location>
        <begin position="61"/>
        <end position="81"/>
    </location>
</feature>
<evidence type="ECO:0000256" key="1">
    <source>
        <dbReference type="ARBA" id="ARBA00004606"/>
    </source>
</evidence>
<gene>
    <name evidence="5" type="ORF">Taro_014463</name>
</gene>
<keyword evidence="4" id="KW-0472">Membrane</keyword>
<dbReference type="PRINTS" id="PR00081">
    <property type="entry name" value="GDHRDH"/>
</dbReference>
<dbReference type="Proteomes" id="UP000652761">
    <property type="component" value="Unassembled WGS sequence"/>
</dbReference>
<dbReference type="InterPro" id="IPR002347">
    <property type="entry name" value="SDR_fam"/>
</dbReference>
<proteinExistence type="inferred from homology"/>
<dbReference type="GO" id="GO:0016020">
    <property type="term" value="C:membrane"/>
    <property type="evidence" value="ECO:0007669"/>
    <property type="project" value="UniProtKB-SubCell"/>
</dbReference>
<dbReference type="Pfam" id="PF00106">
    <property type="entry name" value="adh_short"/>
    <property type="match status" value="1"/>
</dbReference>
<keyword evidence="6" id="KW-1185">Reference proteome</keyword>
<dbReference type="AlphaFoldDB" id="A0A843UJG7"/>
<dbReference type="InterPro" id="IPR036291">
    <property type="entry name" value="NAD(P)-bd_dom_sf"/>
</dbReference>
<name>A0A843UJG7_COLES</name>
<comment type="caution">
    <text evidence="5">The sequence shown here is derived from an EMBL/GenBank/DDBJ whole genome shotgun (WGS) entry which is preliminary data.</text>
</comment>
<evidence type="ECO:0000256" key="4">
    <source>
        <dbReference type="SAM" id="Phobius"/>
    </source>
</evidence>
<sequence length="355" mass="39406">MHACRTLQPPPFCLPHHPKPSIIPVRSPSAKFATAAALKESIFVGEAAERSMDLVNKFMNLVVPPLTLATLFFVLLTLYFLKLFLSLWSSFFPQDLRHKVVLITGASSGIGEHLAYQYAKKGAALALVARREGRPKETADRCMELGSPDALVIPADVSKPDECRRFIETTISHFGRLDNLVNNAGITCACLFEEVTDITNFPQVMVSKAALTNFYETLRIELGREVGITIATPGWTESETSQGKYLTKEGQMQVDLEMRDVQIGLFPVAYAEGCAKAVVEAACRGKRNVTVPAWFRSLYLYRFFAPEVMDLCYRVFYMGRPGREREALSKRVLDATGAKQVINPSAIQGSEIKSD</sequence>
<evidence type="ECO:0000256" key="2">
    <source>
        <dbReference type="ARBA" id="ARBA00006484"/>
    </source>
</evidence>
<keyword evidence="3" id="KW-0560">Oxidoreductase</keyword>
<accession>A0A843UJG7</accession>
<evidence type="ECO:0000313" key="6">
    <source>
        <dbReference type="Proteomes" id="UP000652761"/>
    </source>
</evidence>
<keyword evidence="4" id="KW-0812">Transmembrane</keyword>
<protein>
    <submittedName>
        <fullName evidence="5">Uncharacterized protein</fullName>
    </submittedName>
</protein>
<comment type="similarity">
    <text evidence="2">Belongs to the short-chain dehydrogenases/reductases (SDR) family.</text>
</comment>
<dbReference type="OrthoDB" id="47007at2759"/>
<evidence type="ECO:0000313" key="5">
    <source>
        <dbReference type="EMBL" id="MQL82000.1"/>
    </source>
</evidence>
<keyword evidence="4" id="KW-1133">Transmembrane helix</keyword>
<comment type="subcellular location">
    <subcellularLocation>
        <location evidence="1">Membrane</location>
        <topology evidence="1">Single-pass type II membrane protein</topology>
    </subcellularLocation>
</comment>
<dbReference type="SUPFAM" id="SSF51735">
    <property type="entry name" value="NAD(P)-binding Rossmann-fold domains"/>
    <property type="match status" value="1"/>
</dbReference>
<dbReference type="GO" id="GO:0005829">
    <property type="term" value="C:cytosol"/>
    <property type="evidence" value="ECO:0007669"/>
    <property type="project" value="TreeGrafter"/>
</dbReference>
<evidence type="ECO:0000256" key="3">
    <source>
        <dbReference type="ARBA" id="ARBA00023002"/>
    </source>
</evidence>
<dbReference type="EMBL" id="NMUH01000602">
    <property type="protein sequence ID" value="MQL82000.1"/>
    <property type="molecule type" value="Genomic_DNA"/>
</dbReference>
<dbReference type="PANTHER" id="PTHR43391:SF89">
    <property type="entry name" value="11-BETA-HYDROXYSTEROID DEHYDROGENASE 1A-RELATED"/>
    <property type="match status" value="1"/>
</dbReference>